<gene>
    <name evidence="2" type="ORF">C8A03DRAFT_47345</name>
</gene>
<dbReference type="InterPro" id="IPR001214">
    <property type="entry name" value="SET_dom"/>
</dbReference>
<dbReference type="PANTHER" id="PTHR47332">
    <property type="entry name" value="SET DOMAIN-CONTAINING PROTEIN 5"/>
    <property type="match status" value="1"/>
</dbReference>
<comment type="caution">
    <text evidence="2">The sequence shown here is derived from an EMBL/GenBank/DDBJ whole genome shotgun (WGS) entry which is preliminary data.</text>
</comment>
<dbReference type="PANTHER" id="PTHR47332:SF2">
    <property type="entry name" value="SET-6"/>
    <property type="match status" value="1"/>
</dbReference>
<dbReference type="EMBL" id="MU860390">
    <property type="protein sequence ID" value="KAK4234296.1"/>
    <property type="molecule type" value="Genomic_DNA"/>
</dbReference>
<dbReference type="AlphaFoldDB" id="A0AAN7C3G3"/>
<organism evidence="2 3">
    <name type="scientific">Achaetomium macrosporum</name>
    <dbReference type="NCBI Taxonomy" id="79813"/>
    <lineage>
        <taxon>Eukaryota</taxon>
        <taxon>Fungi</taxon>
        <taxon>Dikarya</taxon>
        <taxon>Ascomycota</taxon>
        <taxon>Pezizomycotina</taxon>
        <taxon>Sordariomycetes</taxon>
        <taxon>Sordariomycetidae</taxon>
        <taxon>Sordariales</taxon>
        <taxon>Chaetomiaceae</taxon>
        <taxon>Achaetomium</taxon>
    </lineage>
</organism>
<evidence type="ECO:0000313" key="3">
    <source>
        <dbReference type="Proteomes" id="UP001303760"/>
    </source>
</evidence>
<protein>
    <recommendedName>
        <fullName evidence="1">SET domain-containing protein</fullName>
    </recommendedName>
</protein>
<reference evidence="2" key="2">
    <citation type="submission" date="2023-05" db="EMBL/GenBank/DDBJ databases">
        <authorList>
            <consortium name="Lawrence Berkeley National Laboratory"/>
            <person name="Steindorff A."/>
            <person name="Hensen N."/>
            <person name="Bonometti L."/>
            <person name="Westerberg I."/>
            <person name="Brannstrom I.O."/>
            <person name="Guillou S."/>
            <person name="Cros-Aarteil S."/>
            <person name="Calhoun S."/>
            <person name="Haridas S."/>
            <person name="Kuo A."/>
            <person name="Mondo S."/>
            <person name="Pangilinan J."/>
            <person name="Riley R."/>
            <person name="Labutti K."/>
            <person name="Andreopoulos B."/>
            <person name="Lipzen A."/>
            <person name="Chen C."/>
            <person name="Yanf M."/>
            <person name="Daum C."/>
            <person name="Ng V."/>
            <person name="Clum A."/>
            <person name="Ohm R."/>
            <person name="Martin F."/>
            <person name="Silar P."/>
            <person name="Natvig D."/>
            <person name="Lalanne C."/>
            <person name="Gautier V."/>
            <person name="Ament-Velasquez S.L."/>
            <person name="Kruys A."/>
            <person name="Hutchinson M.I."/>
            <person name="Powell A.J."/>
            <person name="Barry K."/>
            <person name="Miller A.N."/>
            <person name="Grigoriev I.V."/>
            <person name="Debuchy R."/>
            <person name="Gladieux P."/>
            <person name="Thoren M.H."/>
            <person name="Johannesson H."/>
        </authorList>
    </citation>
    <scope>NUCLEOTIDE SEQUENCE</scope>
    <source>
        <strain evidence="2">CBS 532.94</strain>
    </source>
</reference>
<accession>A0AAN7C3G3</accession>
<evidence type="ECO:0000313" key="2">
    <source>
        <dbReference type="EMBL" id="KAK4234296.1"/>
    </source>
</evidence>
<dbReference type="CDD" id="cd20071">
    <property type="entry name" value="SET_SMYD"/>
    <property type="match status" value="1"/>
</dbReference>
<sequence>MYTTQDIPGKGVGLVATSKIPRGTRILSEEPIITVPEHLSSIEEIKSYIVRQVERLSHAQHQAFLLMPSIHPFENDAERYLCIVRTVALPIGEGGIGSGVFLEACRINHACDNNAQKNWNSNIKRHTVHSIRDIEEGEEITVFYLAELTKRAERQEALRTKFGFTCACRLCSLPPAESEESVRRLDELLQPEEKISQSAMDSMSVISAPLRPLRYIDRQMQLYNRHGRDDIGVPHQVVRHGSLLDDPAKMHVYGWSMKWSAGMNDVPDDLAPDAFDNWLWRRETGTSNSPKPQFPDLRDRSVFPSFLGLPDENSPVLHYYKMVDGFTLRPRRHWCFLAEIVDLGMDLRFRFQVRDMEGEKIEVAFHTPARGIELGPCEIHVGYTVGILYAERHVFAFSPPGIRHEDPTTLQHPSICKHGRREENLPWLRSDRVVPDEMRQVLDVLVLRQGK</sequence>
<dbReference type="Gene3D" id="2.170.270.10">
    <property type="entry name" value="SET domain"/>
    <property type="match status" value="1"/>
</dbReference>
<reference evidence="2" key="1">
    <citation type="journal article" date="2023" name="Mol. Phylogenet. Evol.">
        <title>Genome-scale phylogeny and comparative genomics of the fungal order Sordariales.</title>
        <authorList>
            <person name="Hensen N."/>
            <person name="Bonometti L."/>
            <person name="Westerberg I."/>
            <person name="Brannstrom I.O."/>
            <person name="Guillou S."/>
            <person name="Cros-Aarteil S."/>
            <person name="Calhoun S."/>
            <person name="Haridas S."/>
            <person name="Kuo A."/>
            <person name="Mondo S."/>
            <person name="Pangilinan J."/>
            <person name="Riley R."/>
            <person name="LaButti K."/>
            <person name="Andreopoulos B."/>
            <person name="Lipzen A."/>
            <person name="Chen C."/>
            <person name="Yan M."/>
            <person name="Daum C."/>
            <person name="Ng V."/>
            <person name="Clum A."/>
            <person name="Steindorff A."/>
            <person name="Ohm R.A."/>
            <person name="Martin F."/>
            <person name="Silar P."/>
            <person name="Natvig D.O."/>
            <person name="Lalanne C."/>
            <person name="Gautier V."/>
            <person name="Ament-Velasquez S.L."/>
            <person name="Kruys A."/>
            <person name="Hutchinson M.I."/>
            <person name="Powell A.J."/>
            <person name="Barry K."/>
            <person name="Miller A.N."/>
            <person name="Grigoriev I.V."/>
            <person name="Debuchy R."/>
            <person name="Gladieux P."/>
            <person name="Hiltunen Thoren M."/>
            <person name="Johannesson H."/>
        </authorList>
    </citation>
    <scope>NUCLEOTIDE SEQUENCE</scope>
    <source>
        <strain evidence="2">CBS 532.94</strain>
    </source>
</reference>
<dbReference type="SMART" id="SM00317">
    <property type="entry name" value="SET"/>
    <property type="match status" value="1"/>
</dbReference>
<keyword evidence="3" id="KW-1185">Reference proteome</keyword>
<dbReference type="SUPFAM" id="SSF82199">
    <property type="entry name" value="SET domain"/>
    <property type="match status" value="1"/>
</dbReference>
<dbReference type="Proteomes" id="UP001303760">
    <property type="component" value="Unassembled WGS sequence"/>
</dbReference>
<dbReference type="Pfam" id="PF00856">
    <property type="entry name" value="SET"/>
    <property type="match status" value="1"/>
</dbReference>
<name>A0AAN7C3G3_9PEZI</name>
<evidence type="ECO:0000259" key="1">
    <source>
        <dbReference type="PROSITE" id="PS50280"/>
    </source>
</evidence>
<feature type="domain" description="SET" evidence="1">
    <location>
        <begin position="1"/>
        <end position="145"/>
    </location>
</feature>
<dbReference type="InterPro" id="IPR053185">
    <property type="entry name" value="SET_domain_protein"/>
</dbReference>
<dbReference type="PROSITE" id="PS50280">
    <property type="entry name" value="SET"/>
    <property type="match status" value="1"/>
</dbReference>
<dbReference type="InterPro" id="IPR046341">
    <property type="entry name" value="SET_dom_sf"/>
</dbReference>
<proteinExistence type="predicted"/>